<comment type="subcellular location">
    <subcellularLocation>
        <location evidence="1">Cell membrane</location>
        <topology evidence="1">Multi-pass membrane protein</topology>
    </subcellularLocation>
</comment>
<dbReference type="Gene3D" id="1.20.1730.10">
    <property type="entry name" value="Sodium/glucose cotransporter"/>
    <property type="match status" value="1"/>
</dbReference>
<organism evidence="15 16">
    <name type="scientific">Pseudoscardovia suis</name>
    <dbReference type="NCBI Taxonomy" id="987063"/>
    <lineage>
        <taxon>Bacteria</taxon>
        <taxon>Bacillati</taxon>
        <taxon>Actinomycetota</taxon>
        <taxon>Actinomycetes</taxon>
        <taxon>Bifidobacteriales</taxon>
        <taxon>Bifidobacteriaceae</taxon>
        <taxon>Pseudoscardovia</taxon>
    </lineage>
</organism>
<comment type="catalytic activity">
    <reaction evidence="12">
        <text>L-proline(in) + Na(+)(in) = L-proline(out) + Na(+)(out)</text>
        <dbReference type="Rhea" id="RHEA:28967"/>
        <dbReference type="ChEBI" id="CHEBI:29101"/>
        <dbReference type="ChEBI" id="CHEBI:60039"/>
    </reaction>
</comment>
<dbReference type="InterPro" id="IPR050277">
    <property type="entry name" value="Sodium:Solute_Symporter"/>
</dbReference>
<gene>
    <name evidence="15" type="ORF">PSSU_0967</name>
</gene>
<proteinExistence type="inferred from homology"/>
<feature type="transmembrane region" description="Helical" evidence="14">
    <location>
        <begin position="153"/>
        <end position="174"/>
    </location>
</feature>
<name>A0A261EWW3_9BIFI</name>
<evidence type="ECO:0000313" key="16">
    <source>
        <dbReference type="Proteomes" id="UP000216454"/>
    </source>
</evidence>
<keyword evidence="11" id="KW-0739">Sodium transport</keyword>
<dbReference type="EMBL" id="MWWQ01000008">
    <property type="protein sequence ID" value="OZG51344.1"/>
    <property type="molecule type" value="Genomic_DNA"/>
</dbReference>
<feature type="transmembrane region" description="Helical" evidence="14">
    <location>
        <begin position="236"/>
        <end position="254"/>
    </location>
</feature>
<dbReference type="AlphaFoldDB" id="A0A261EWW3"/>
<evidence type="ECO:0000256" key="10">
    <source>
        <dbReference type="ARBA" id="ARBA00023136"/>
    </source>
</evidence>
<dbReference type="RefSeq" id="WP_094691320.1">
    <property type="nucleotide sequence ID" value="NZ_MWWQ01000008.1"/>
</dbReference>
<dbReference type="PANTHER" id="PTHR48086:SF3">
    <property type="entry name" value="SODIUM_PROLINE SYMPORTER"/>
    <property type="match status" value="1"/>
</dbReference>
<keyword evidence="7 14" id="KW-1133">Transmembrane helix</keyword>
<keyword evidence="3" id="KW-0813">Transport</keyword>
<dbReference type="CDD" id="cd10322">
    <property type="entry name" value="SLC5sbd"/>
    <property type="match status" value="1"/>
</dbReference>
<evidence type="ECO:0000256" key="12">
    <source>
        <dbReference type="ARBA" id="ARBA00033708"/>
    </source>
</evidence>
<dbReference type="Pfam" id="PF00474">
    <property type="entry name" value="SSF"/>
    <property type="match status" value="1"/>
</dbReference>
<feature type="transmembrane region" description="Helical" evidence="14">
    <location>
        <begin position="186"/>
        <end position="205"/>
    </location>
</feature>
<evidence type="ECO:0000256" key="1">
    <source>
        <dbReference type="ARBA" id="ARBA00004651"/>
    </source>
</evidence>
<comment type="caution">
    <text evidence="15">The sequence shown here is derived from an EMBL/GenBank/DDBJ whole genome shotgun (WGS) entry which is preliminary data.</text>
</comment>
<dbReference type="GO" id="GO:0006814">
    <property type="term" value="P:sodium ion transport"/>
    <property type="evidence" value="ECO:0007669"/>
    <property type="project" value="UniProtKB-KW"/>
</dbReference>
<feature type="transmembrane region" description="Helical" evidence="14">
    <location>
        <begin position="70"/>
        <end position="90"/>
    </location>
</feature>
<dbReference type="OrthoDB" id="9789704at2"/>
<evidence type="ECO:0000313" key="15">
    <source>
        <dbReference type="EMBL" id="OZG51344.1"/>
    </source>
</evidence>
<dbReference type="PANTHER" id="PTHR48086">
    <property type="entry name" value="SODIUM/PROLINE SYMPORTER-RELATED"/>
    <property type="match status" value="1"/>
</dbReference>
<dbReference type="PROSITE" id="PS50283">
    <property type="entry name" value="NA_SOLUT_SYMP_3"/>
    <property type="match status" value="1"/>
</dbReference>
<dbReference type="InterPro" id="IPR038377">
    <property type="entry name" value="Na/Glc_symporter_sf"/>
</dbReference>
<dbReference type="GO" id="GO:0005886">
    <property type="term" value="C:plasma membrane"/>
    <property type="evidence" value="ECO:0007669"/>
    <property type="project" value="UniProtKB-SubCell"/>
</dbReference>
<feature type="transmembrane region" description="Helical" evidence="14">
    <location>
        <begin position="117"/>
        <end position="141"/>
    </location>
</feature>
<keyword evidence="5 14" id="KW-0812">Transmembrane</keyword>
<evidence type="ECO:0000256" key="2">
    <source>
        <dbReference type="ARBA" id="ARBA00006434"/>
    </source>
</evidence>
<evidence type="ECO:0000256" key="5">
    <source>
        <dbReference type="ARBA" id="ARBA00022692"/>
    </source>
</evidence>
<evidence type="ECO:0000256" key="14">
    <source>
        <dbReference type="SAM" id="Phobius"/>
    </source>
</evidence>
<feature type="transmembrane region" description="Helical" evidence="14">
    <location>
        <begin position="6"/>
        <end position="22"/>
    </location>
</feature>
<evidence type="ECO:0000256" key="9">
    <source>
        <dbReference type="ARBA" id="ARBA00023065"/>
    </source>
</evidence>
<keyword evidence="6" id="KW-0769">Symport</keyword>
<feature type="transmembrane region" description="Helical" evidence="14">
    <location>
        <begin position="42"/>
        <end position="64"/>
    </location>
</feature>
<evidence type="ECO:0000256" key="8">
    <source>
        <dbReference type="ARBA" id="ARBA00023053"/>
    </source>
</evidence>
<accession>A0A261EWW3</accession>
<protein>
    <submittedName>
        <fullName evidence="15">Sodium:solute symporter family protein</fullName>
    </submittedName>
</protein>
<evidence type="ECO:0000256" key="6">
    <source>
        <dbReference type="ARBA" id="ARBA00022847"/>
    </source>
</evidence>
<dbReference type="InterPro" id="IPR001734">
    <property type="entry name" value="Na/solute_symporter"/>
</dbReference>
<feature type="transmembrane region" description="Helical" evidence="14">
    <location>
        <begin position="365"/>
        <end position="384"/>
    </location>
</feature>
<feature type="transmembrane region" description="Helical" evidence="14">
    <location>
        <begin position="446"/>
        <end position="467"/>
    </location>
</feature>
<feature type="transmembrane region" description="Helical" evidence="14">
    <location>
        <begin position="396"/>
        <end position="413"/>
    </location>
</feature>
<evidence type="ECO:0000256" key="3">
    <source>
        <dbReference type="ARBA" id="ARBA00022448"/>
    </source>
</evidence>
<evidence type="ECO:0000256" key="13">
    <source>
        <dbReference type="RuleBase" id="RU362091"/>
    </source>
</evidence>
<comment type="similarity">
    <text evidence="2 13">Belongs to the sodium:solute symporter (SSF) (TC 2.A.21) family.</text>
</comment>
<feature type="transmembrane region" description="Helical" evidence="14">
    <location>
        <begin position="420"/>
        <end position="440"/>
    </location>
</feature>
<keyword evidence="9" id="KW-0406">Ion transport</keyword>
<feature type="transmembrane region" description="Helical" evidence="14">
    <location>
        <begin position="275"/>
        <end position="296"/>
    </location>
</feature>
<feature type="transmembrane region" description="Helical" evidence="14">
    <location>
        <begin position="316"/>
        <end position="335"/>
    </location>
</feature>
<dbReference type="Proteomes" id="UP000216454">
    <property type="component" value="Unassembled WGS sequence"/>
</dbReference>
<keyword evidence="16" id="KW-1185">Reference proteome</keyword>
<evidence type="ECO:0000256" key="4">
    <source>
        <dbReference type="ARBA" id="ARBA00022475"/>
    </source>
</evidence>
<evidence type="ECO:0000256" key="11">
    <source>
        <dbReference type="ARBA" id="ARBA00023201"/>
    </source>
</evidence>
<reference evidence="15 16" key="1">
    <citation type="journal article" date="2017" name="BMC Genomics">
        <title>Comparative genomic and phylogenomic analyses of the Bifidobacteriaceae family.</title>
        <authorList>
            <person name="Lugli G.A."/>
            <person name="Milani C."/>
            <person name="Turroni F."/>
            <person name="Duranti S."/>
            <person name="Mancabelli L."/>
            <person name="Mangifesta M."/>
            <person name="Ferrario C."/>
            <person name="Modesto M."/>
            <person name="Mattarelli P."/>
            <person name="Jiri K."/>
            <person name="van Sinderen D."/>
            <person name="Ventura M."/>
        </authorList>
    </citation>
    <scope>NUCLEOTIDE SEQUENCE [LARGE SCALE GENOMIC DNA]</scope>
    <source>
        <strain evidence="15 16">DSM 24744</strain>
    </source>
</reference>
<sequence>MAIMFGMLALFFAGIILILFITNKNSRTFNDYAVAGRSFGPWYVAMCYVNSWWPGTVFISFAGLTVASGVFGFYGLAYSTLGLAFMYFVATRAWRWGKQYNLVTQPDLMRLRYSSKAVGVVTSIIGAIAILPWTILGMQALATVFHIASRGSWALPVCLGAGLLVILVRQIWTVQMGMRGLIYTDMYQGLFAYVLAAIVCVYLLVAPSSPANWGDLSTISADLLKVPGDGGSYGPWYLFCQVFTGVVGALCWPMSFVRIYTANNVRAVKKSTNRAIIIAGGFYALLTLVMLAAAHIPEVAANPQSGWTTLLQQYGGVWLLGLGLVMIFAGSIGHIDGSVQAAGTQIANDIIGNRVHLDDAAKTRVSKICMVVFVLVSAVLAYFTNGMSRLQLLAQLSYQGIVQIAVPLFFGIFCKFGNKYGALAGMISGFAVAAVLTVIYPDDIAALGSLTSGVVGMIVNLAVYVVISLATRGKMSSQELAHIEELFAVASARRSSVAAVESAAVETEVIVTEDAVVQ</sequence>
<dbReference type="GO" id="GO:0015293">
    <property type="term" value="F:symporter activity"/>
    <property type="evidence" value="ECO:0007669"/>
    <property type="project" value="UniProtKB-KW"/>
</dbReference>
<keyword evidence="8" id="KW-0915">Sodium</keyword>
<evidence type="ECO:0000256" key="7">
    <source>
        <dbReference type="ARBA" id="ARBA00022989"/>
    </source>
</evidence>
<keyword evidence="4" id="KW-1003">Cell membrane</keyword>
<keyword evidence="10 14" id="KW-0472">Membrane</keyword>